<dbReference type="PROSITE" id="PS51898">
    <property type="entry name" value="TYR_RECOMBINASE"/>
    <property type="match status" value="1"/>
</dbReference>
<dbReference type="PANTHER" id="PTHR30349:SF64">
    <property type="entry name" value="PROPHAGE INTEGRASE INTD-RELATED"/>
    <property type="match status" value="1"/>
</dbReference>
<keyword evidence="2" id="KW-0229">DNA integration</keyword>
<dbReference type="Gene3D" id="1.10.150.130">
    <property type="match status" value="1"/>
</dbReference>
<dbReference type="GO" id="GO:0006310">
    <property type="term" value="P:DNA recombination"/>
    <property type="evidence" value="ECO:0007669"/>
    <property type="project" value="UniProtKB-KW"/>
</dbReference>
<dbReference type="AlphaFoldDB" id="A6DNY1"/>
<evidence type="ECO:0000259" key="7">
    <source>
        <dbReference type="PROSITE" id="PS51898"/>
    </source>
</evidence>
<keyword evidence="10" id="KW-1185">Reference proteome</keyword>
<dbReference type="InterPro" id="IPR050090">
    <property type="entry name" value="Tyrosine_recombinase_XerCD"/>
</dbReference>
<evidence type="ECO:0000256" key="6">
    <source>
        <dbReference type="SAM" id="MobiDB-lite"/>
    </source>
</evidence>
<dbReference type="InterPro" id="IPR010998">
    <property type="entry name" value="Integrase_recombinase_N"/>
</dbReference>
<dbReference type="InterPro" id="IPR002104">
    <property type="entry name" value="Integrase_catalytic"/>
</dbReference>
<dbReference type="InterPro" id="IPR004107">
    <property type="entry name" value="Integrase_SAM-like_N"/>
</dbReference>
<dbReference type="GO" id="GO:0003677">
    <property type="term" value="F:DNA binding"/>
    <property type="evidence" value="ECO:0007669"/>
    <property type="project" value="UniProtKB-UniRule"/>
</dbReference>
<dbReference type="InterPro" id="IPR013762">
    <property type="entry name" value="Integrase-like_cat_sf"/>
</dbReference>
<dbReference type="InterPro" id="IPR011010">
    <property type="entry name" value="DNA_brk_join_enz"/>
</dbReference>
<dbReference type="NCBIfam" id="TIGR02249">
    <property type="entry name" value="integrase_gron"/>
    <property type="match status" value="1"/>
</dbReference>
<evidence type="ECO:0000256" key="4">
    <source>
        <dbReference type="ARBA" id="ARBA00023172"/>
    </source>
</evidence>
<evidence type="ECO:0000259" key="8">
    <source>
        <dbReference type="PROSITE" id="PS51900"/>
    </source>
</evidence>
<evidence type="ECO:0000256" key="3">
    <source>
        <dbReference type="ARBA" id="ARBA00023125"/>
    </source>
</evidence>
<dbReference type="InterPro" id="IPR011946">
    <property type="entry name" value="Integrase_integron-type"/>
</dbReference>
<protein>
    <submittedName>
        <fullName evidence="9">Integron integrase</fullName>
    </submittedName>
</protein>
<evidence type="ECO:0000313" key="10">
    <source>
        <dbReference type="Proteomes" id="UP000004947"/>
    </source>
</evidence>
<dbReference type="InterPro" id="IPR044068">
    <property type="entry name" value="CB"/>
</dbReference>
<dbReference type="PANTHER" id="PTHR30349">
    <property type="entry name" value="PHAGE INTEGRASE-RELATED"/>
    <property type="match status" value="1"/>
</dbReference>
<feature type="domain" description="Tyr recombinase" evidence="7">
    <location>
        <begin position="197"/>
        <end position="410"/>
    </location>
</feature>
<evidence type="ECO:0000256" key="5">
    <source>
        <dbReference type="PROSITE-ProRule" id="PRU01248"/>
    </source>
</evidence>
<dbReference type="EMBL" id="ABCK01000014">
    <property type="protein sequence ID" value="EDM26790.1"/>
    <property type="molecule type" value="Genomic_DNA"/>
</dbReference>
<reference evidence="9 10" key="1">
    <citation type="journal article" date="2010" name="J. Bacteriol.">
        <title>Genome sequence of Lentisphaera araneosa HTCC2155T, the type species of the order Lentisphaerales in the phylum Lentisphaerae.</title>
        <authorList>
            <person name="Thrash J.C."/>
            <person name="Cho J.C."/>
            <person name="Vergin K.L."/>
            <person name="Morris R.M."/>
            <person name="Giovannoni S.J."/>
        </authorList>
    </citation>
    <scope>NUCLEOTIDE SEQUENCE [LARGE SCALE GENOMIC DNA]</scope>
    <source>
        <strain evidence="9 10">HTCC2155</strain>
    </source>
</reference>
<dbReference type="OrthoDB" id="9801717at2"/>
<dbReference type="Pfam" id="PF00589">
    <property type="entry name" value="Phage_integrase"/>
    <property type="match status" value="1"/>
</dbReference>
<comment type="caution">
    <text evidence="9">The sequence shown here is derived from an EMBL/GenBank/DDBJ whole genome shotgun (WGS) entry which is preliminary data.</text>
</comment>
<name>A6DNY1_9BACT</name>
<dbReference type="RefSeq" id="WP_007279566.1">
    <property type="nucleotide sequence ID" value="NZ_ABCK01000014.1"/>
</dbReference>
<proteinExistence type="inferred from homology"/>
<comment type="similarity">
    <text evidence="1">Belongs to the 'phage' integrase family.</text>
</comment>
<sequence length="425" mass="48645">MAKMKDFEVYLKSQHVVEKELKFYLIWVNQFASFCERKGCSPWDGSSLLAFETYLRSSHEDWQVDQAGKAVRHYVYWRRKSDASVPQVVSKVKATEESQVTKEYLAKLVEVMRLQRKSYKTEQAYGSWVVRYLAFVKGEGLNGENVTRFISYLAVDKDVAASTQNQAFNALVYFFRYVLEKELGDLSQSLRAVRKAKLPVVFTRDEVMALMSVMEGVPLLMVRLIYGGGLRHSEAYRLRIKDVDTARMCLTIRSGKGDKDREVPLGDSLLEDLKNHLAQIRKLYDVDRAEEVAGCYLPNALERKSVNKGKEWAWFWLFPASTLSIDPRADVLRRHHVAPGYLSNHYKNAIEKAGISKSATVHTLRHSFATHVLEDGYDIRTLQEIMGHNDVNTTQIYTHVMGKHKSNVTSPLDKLRLPPRANGGK</sequence>
<evidence type="ECO:0000256" key="1">
    <source>
        <dbReference type="ARBA" id="ARBA00008857"/>
    </source>
</evidence>
<gene>
    <name evidence="9" type="ORF">LNTAR_19125</name>
</gene>
<dbReference type="Gene3D" id="1.10.443.10">
    <property type="entry name" value="Intergrase catalytic core"/>
    <property type="match status" value="1"/>
</dbReference>
<dbReference type="Proteomes" id="UP000004947">
    <property type="component" value="Unassembled WGS sequence"/>
</dbReference>
<dbReference type="Pfam" id="PF13495">
    <property type="entry name" value="Phage_int_SAM_4"/>
    <property type="match status" value="1"/>
</dbReference>
<evidence type="ECO:0000313" key="9">
    <source>
        <dbReference type="EMBL" id="EDM26790.1"/>
    </source>
</evidence>
<dbReference type="PROSITE" id="PS51900">
    <property type="entry name" value="CB"/>
    <property type="match status" value="1"/>
</dbReference>
<organism evidence="9 10">
    <name type="scientific">Lentisphaera araneosa HTCC2155</name>
    <dbReference type="NCBI Taxonomy" id="313628"/>
    <lineage>
        <taxon>Bacteria</taxon>
        <taxon>Pseudomonadati</taxon>
        <taxon>Lentisphaerota</taxon>
        <taxon>Lentisphaeria</taxon>
        <taxon>Lentisphaerales</taxon>
        <taxon>Lentisphaeraceae</taxon>
        <taxon>Lentisphaera</taxon>
    </lineage>
</organism>
<dbReference type="SUPFAM" id="SSF56349">
    <property type="entry name" value="DNA breaking-rejoining enzymes"/>
    <property type="match status" value="1"/>
</dbReference>
<evidence type="ECO:0000256" key="2">
    <source>
        <dbReference type="ARBA" id="ARBA00022908"/>
    </source>
</evidence>
<accession>A6DNY1</accession>
<keyword evidence="3 5" id="KW-0238">DNA-binding</keyword>
<dbReference type="eggNOG" id="COG4974">
    <property type="taxonomic scope" value="Bacteria"/>
</dbReference>
<feature type="domain" description="Core-binding (CB)" evidence="8">
    <location>
        <begin position="95"/>
        <end position="179"/>
    </location>
</feature>
<dbReference type="GO" id="GO:0015074">
    <property type="term" value="P:DNA integration"/>
    <property type="evidence" value="ECO:0007669"/>
    <property type="project" value="UniProtKB-KW"/>
</dbReference>
<feature type="region of interest" description="Disordered" evidence="6">
    <location>
        <begin position="405"/>
        <end position="425"/>
    </location>
</feature>
<dbReference type="STRING" id="313628.LNTAR_19125"/>
<keyword evidence="4" id="KW-0233">DNA recombination</keyword>